<dbReference type="RefSeq" id="WP_204891498.1">
    <property type="nucleotide sequence ID" value="NZ_JBHUFW010000002.1"/>
</dbReference>
<dbReference type="Proteomes" id="UP001597273">
    <property type="component" value="Unassembled WGS sequence"/>
</dbReference>
<dbReference type="EMBL" id="JBHUFW010000002">
    <property type="protein sequence ID" value="MFD1861483.1"/>
    <property type="molecule type" value="Genomic_DNA"/>
</dbReference>
<reference evidence="2" key="1">
    <citation type="journal article" date="2019" name="Int. J. Syst. Evol. Microbiol.">
        <title>The Global Catalogue of Microorganisms (GCM) 10K type strain sequencing project: providing services to taxonomists for standard genome sequencing and annotation.</title>
        <authorList>
            <consortium name="The Broad Institute Genomics Platform"/>
            <consortium name="The Broad Institute Genome Sequencing Center for Infectious Disease"/>
            <person name="Wu L."/>
            <person name="Ma J."/>
        </authorList>
    </citation>
    <scope>NUCLEOTIDE SEQUENCE [LARGE SCALE GENOMIC DNA]</scope>
    <source>
        <strain evidence="2">CGMCC 1.15475</strain>
    </source>
</reference>
<gene>
    <name evidence="1" type="ORF">ACFSDB_01025</name>
</gene>
<keyword evidence="2" id="KW-1185">Reference proteome</keyword>
<proteinExistence type="predicted"/>
<evidence type="ECO:0000313" key="2">
    <source>
        <dbReference type="Proteomes" id="UP001597273"/>
    </source>
</evidence>
<accession>A0ABW4QDP6</accession>
<comment type="caution">
    <text evidence="1">The sequence shown here is derived from an EMBL/GenBank/DDBJ whole genome shotgun (WGS) entry which is preliminary data.</text>
</comment>
<protein>
    <submittedName>
        <fullName evidence="1">Uncharacterized protein</fullName>
    </submittedName>
</protein>
<name>A0ABW4QDP6_9BACL</name>
<evidence type="ECO:0000313" key="1">
    <source>
        <dbReference type="EMBL" id="MFD1861483.1"/>
    </source>
</evidence>
<sequence>MRNSNNWLEGIITSLNSLGGKGSLEEIYEKVLTQNNIDFNAYIDWKSQVRKNLYLHSSDCDIFKGVTGDETDLFYSIEGKGKGIWGIRNFNS</sequence>
<organism evidence="1 2">
    <name type="scientific">Planococcus chinensis</name>
    <dbReference type="NCBI Taxonomy" id="272917"/>
    <lineage>
        <taxon>Bacteria</taxon>
        <taxon>Bacillati</taxon>
        <taxon>Bacillota</taxon>
        <taxon>Bacilli</taxon>
        <taxon>Bacillales</taxon>
        <taxon>Caryophanaceae</taxon>
        <taxon>Planococcus</taxon>
    </lineage>
</organism>